<keyword evidence="2" id="KW-1185">Reference proteome</keyword>
<reference evidence="1 2" key="1">
    <citation type="submission" date="2020-08" db="EMBL/GenBank/DDBJ databases">
        <title>Sequencing the genomes of 1000 actinobacteria strains.</title>
        <authorList>
            <person name="Klenk H.-P."/>
        </authorList>
    </citation>
    <scope>NUCLEOTIDE SEQUENCE [LARGE SCALE GENOMIC DNA]</scope>
    <source>
        <strain evidence="1 2">DSM 45084</strain>
    </source>
</reference>
<dbReference type="AlphaFoldDB" id="A0A7W7SZL4"/>
<dbReference type="RefSeq" id="WP_184666626.1">
    <property type="nucleotide sequence ID" value="NZ_JACHJS010000001.1"/>
</dbReference>
<proteinExistence type="predicted"/>
<dbReference type="Proteomes" id="UP000542674">
    <property type="component" value="Unassembled WGS sequence"/>
</dbReference>
<evidence type="ECO:0000313" key="1">
    <source>
        <dbReference type="EMBL" id="MBB4963891.1"/>
    </source>
</evidence>
<protein>
    <submittedName>
        <fullName evidence="1">Uncharacterized protein</fullName>
    </submittedName>
</protein>
<dbReference type="EMBL" id="JACHJS010000001">
    <property type="protein sequence ID" value="MBB4963891.1"/>
    <property type="molecule type" value="Genomic_DNA"/>
</dbReference>
<dbReference type="CDD" id="cd00161">
    <property type="entry name" value="beta-trefoil_Ricin-like"/>
    <property type="match status" value="1"/>
</dbReference>
<accession>A0A7W7SZL4</accession>
<dbReference type="Gene3D" id="2.80.10.50">
    <property type="match status" value="1"/>
</dbReference>
<organism evidence="1 2">
    <name type="scientific">Saccharothrix violaceirubra</name>
    <dbReference type="NCBI Taxonomy" id="413306"/>
    <lineage>
        <taxon>Bacteria</taxon>
        <taxon>Bacillati</taxon>
        <taxon>Actinomycetota</taxon>
        <taxon>Actinomycetes</taxon>
        <taxon>Pseudonocardiales</taxon>
        <taxon>Pseudonocardiaceae</taxon>
        <taxon>Saccharothrix</taxon>
    </lineage>
</organism>
<comment type="caution">
    <text evidence="1">The sequence shown here is derived from an EMBL/GenBank/DDBJ whole genome shotgun (WGS) entry which is preliminary data.</text>
</comment>
<name>A0A7W7SZL4_9PSEU</name>
<dbReference type="SUPFAM" id="SSF50370">
    <property type="entry name" value="Ricin B-like lectins"/>
    <property type="match status" value="1"/>
</dbReference>
<gene>
    <name evidence="1" type="ORF">F4559_001250</name>
</gene>
<sequence>MRIVSAMANGGAFAVNGEREAVVVVAPGAEYTPNAQWYLEIEGQAAEIRSKVTPGCLQADPRPDDPGQGGLVPGNRLIVGECSGEDDQLWRVAGAPKGRWTIGSLVDDTLVLSVGKPTHSADAEIWLGVRGISTASEWTIEPFDS</sequence>
<evidence type="ECO:0000313" key="2">
    <source>
        <dbReference type="Proteomes" id="UP000542674"/>
    </source>
</evidence>
<dbReference type="InterPro" id="IPR035992">
    <property type="entry name" value="Ricin_B-like_lectins"/>
</dbReference>